<sequence>MKPEELVRHFGDDVAKAAAGVGVTPGAVYQWLAAGEIPPLRQSDIEVRTAYKLKSDFTSQRIGKEGCDSGT</sequence>
<comment type="caution">
    <text evidence="1">The sequence shown here is derived from an EMBL/GenBank/DDBJ whole genome shotgun (WGS) entry which is preliminary data.</text>
</comment>
<dbReference type="SUPFAM" id="SSF47413">
    <property type="entry name" value="lambda repressor-like DNA-binding domains"/>
    <property type="match status" value="1"/>
</dbReference>
<dbReference type="Pfam" id="PF14549">
    <property type="entry name" value="P22_Cro"/>
    <property type="match status" value="1"/>
</dbReference>
<evidence type="ECO:0000313" key="1">
    <source>
        <dbReference type="EMBL" id="CAH6661993.1"/>
    </source>
</evidence>
<proteinExistence type="predicted"/>
<gene>
    <name evidence="1" type="ORF">FBBNIHIM_23070</name>
</gene>
<protein>
    <submittedName>
        <fullName evidence="1">Gp39</fullName>
    </submittedName>
</protein>
<organism evidence="1 2">
    <name type="scientific">Pseudocitrobacter vendiensis</name>
    <dbReference type="NCBI Taxonomy" id="2488306"/>
    <lineage>
        <taxon>Bacteria</taxon>
        <taxon>Pseudomonadati</taxon>
        <taxon>Pseudomonadota</taxon>
        <taxon>Gammaproteobacteria</taxon>
        <taxon>Enterobacterales</taxon>
        <taxon>Enterobacteriaceae</taxon>
        <taxon>Pseudocitrobacter</taxon>
    </lineage>
</organism>
<dbReference type="InterPro" id="IPR010982">
    <property type="entry name" value="Lambda_DNA-bd_dom_sf"/>
</dbReference>
<dbReference type="Gene3D" id="1.10.260.40">
    <property type="entry name" value="lambda repressor-like DNA-binding domains"/>
    <property type="match status" value="1"/>
</dbReference>
<dbReference type="EMBL" id="CALSBS010000033">
    <property type="protein sequence ID" value="CAH6661993.1"/>
    <property type="molecule type" value="Genomic_DNA"/>
</dbReference>
<keyword evidence="2" id="KW-1185">Reference proteome</keyword>
<reference evidence="1" key="1">
    <citation type="submission" date="2022-05" db="EMBL/GenBank/DDBJ databases">
        <authorList>
            <person name="Blom J."/>
        </authorList>
    </citation>
    <scope>NUCLEOTIDE SEQUENCE</scope>
    <source>
        <strain evidence="1">Type strain: CPO20170097</strain>
    </source>
</reference>
<name>A0ABN8TGP0_9ENTR</name>
<evidence type="ECO:0000313" key="2">
    <source>
        <dbReference type="Proteomes" id="UP001152651"/>
    </source>
</evidence>
<dbReference type="RefSeq" id="WP_074174131.1">
    <property type="nucleotide sequence ID" value="NZ_CALSBS010000033.1"/>
</dbReference>
<accession>A0ABN8TGP0</accession>
<dbReference type="Proteomes" id="UP001152651">
    <property type="component" value="Unassembled WGS sequence"/>
</dbReference>